<comment type="caution">
    <text evidence="1">The sequence shown here is derived from an EMBL/GenBank/DDBJ whole genome shotgun (WGS) entry which is preliminary data.</text>
</comment>
<dbReference type="Proteomes" id="UP001500653">
    <property type="component" value="Unassembled WGS sequence"/>
</dbReference>
<sequence length="130" mass="14381">MDRELYKRWHNHPVRSLLNRAEQGDHIHADELDDLRLPDKQHRAAESAITRLRNGKAPGWDTQGAVVPAADQYSAEIVDALGPDHETREQYEQRRALAGDATAAANIRARKEASDGLADDILASQGVKPA</sequence>
<accession>A0ABP4GR42</accession>
<keyword evidence="2" id="KW-1185">Reference proteome</keyword>
<organism evidence="1 2">
    <name type="scientific">Prauserella halophila</name>
    <dbReference type="NCBI Taxonomy" id="185641"/>
    <lineage>
        <taxon>Bacteria</taxon>
        <taxon>Bacillati</taxon>
        <taxon>Actinomycetota</taxon>
        <taxon>Actinomycetes</taxon>
        <taxon>Pseudonocardiales</taxon>
        <taxon>Pseudonocardiaceae</taxon>
        <taxon>Prauserella</taxon>
    </lineage>
</organism>
<gene>
    <name evidence="1" type="ORF">GCM10009676_10270</name>
</gene>
<reference evidence="2" key="1">
    <citation type="journal article" date="2019" name="Int. J. Syst. Evol. Microbiol.">
        <title>The Global Catalogue of Microorganisms (GCM) 10K type strain sequencing project: providing services to taxonomists for standard genome sequencing and annotation.</title>
        <authorList>
            <consortium name="The Broad Institute Genomics Platform"/>
            <consortium name="The Broad Institute Genome Sequencing Center for Infectious Disease"/>
            <person name="Wu L."/>
            <person name="Ma J."/>
        </authorList>
    </citation>
    <scope>NUCLEOTIDE SEQUENCE [LARGE SCALE GENOMIC DNA]</scope>
    <source>
        <strain evidence="2">JCM 13023</strain>
    </source>
</reference>
<dbReference type="EMBL" id="BAAALN010000003">
    <property type="protein sequence ID" value="GAA1229606.1"/>
    <property type="molecule type" value="Genomic_DNA"/>
</dbReference>
<protein>
    <submittedName>
        <fullName evidence="1">Uncharacterized protein</fullName>
    </submittedName>
</protein>
<evidence type="ECO:0000313" key="2">
    <source>
        <dbReference type="Proteomes" id="UP001500653"/>
    </source>
</evidence>
<proteinExistence type="predicted"/>
<evidence type="ECO:0000313" key="1">
    <source>
        <dbReference type="EMBL" id="GAA1229606.1"/>
    </source>
</evidence>
<dbReference type="RefSeq" id="WP_253862804.1">
    <property type="nucleotide sequence ID" value="NZ_BAAALN010000003.1"/>
</dbReference>
<name>A0ABP4GR42_9PSEU</name>